<feature type="domain" description="Sulfatase-modifying factor enzyme-like" evidence="4">
    <location>
        <begin position="67"/>
        <end position="349"/>
    </location>
</feature>
<keyword evidence="6" id="KW-1185">Reference proteome</keyword>
<dbReference type="Gene3D" id="3.90.1580.10">
    <property type="entry name" value="paralog of FGE (formylglycine-generating enzyme)"/>
    <property type="match status" value="1"/>
</dbReference>
<dbReference type="InterPro" id="IPR005532">
    <property type="entry name" value="SUMF_dom"/>
</dbReference>
<feature type="chain" id="PRO_5008263986" evidence="3">
    <location>
        <begin position="19"/>
        <end position="351"/>
    </location>
</feature>
<proteinExistence type="inferred from homology"/>
<dbReference type="PANTHER" id="PTHR23150:SF19">
    <property type="entry name" value="FORMYLGLYCINE-GENERATING ENZYME"/>
    <property type="match status" value="1"/>
</dbReference>
<keyword evidence="2" id="KW-1133">Transmembrane helix</keyword>
<dbReference type="SUPFAM" id="SSF56436">
    <property type="entry name" value="C-type lectin-like"/>
    <property type="match status" value="1"/>
</dbReference>
<sequence>MLASIILICILQFKIIENKESNCGCSIDRAQKDNYDRKLFYNLLQSEEGECSTVTKVEDSEIYEVTNDMVLISGREYYIGTDDIIIKNDIEGPEKIVKLDSFYVDKYEVSNRDFSHFTKLTNYKTEAETFGDSFVFALFLNNTFRDKMKDFRVLQAPWWYKIMGTDWTHPYGPDSDILDVMDHPVIHVSWNDARAYCKWRGARLPTEAEWEVACRGGQRATKYPWGDKLFPEKKHMFVYSIYIILIYCVFIWANIWQGTFPHHNSEKDGYIGTNPVHLFPQNNFGLHNMAGNVWEWTEDSWSSDNPKEKVKKGGSYLCHRSYCYRYRCSARSHNTDDSSAGNLGFRCAKSA</sequence>
<evidence type="ECO:0000313" key="6">
    <source>
        <dbReference type="Proteomes" id="UP000053268"/>
    </source>
</evidence>
<accession>A0A194Q322</accession>
<dbReference type="InterPro" id="IPR042095">
    <property type="entry name" value="SUMF_sf"/>
</dbReference>
<evidence type="ECO:0000256" key="2">
    <source>
        <dbReference type="SAM" id="Phobius"/>
    </source>
</evidence>
<dbReference type="InterPro" id="IPR051043">
    <property type="entry name" value="Sulfatase_Mod_Factor_Kinase"/>
</dbReference>
<dbReference type="Pfam" id="PF03781">
    <property type="entry name" value="FGE-sulfatase"/>
    <property type="match status" value="1"/>
</dbReference>
<comment type="similarity">
    <text evidence="1">Belongs to the sulfatase-modifying factor family.</text>
</comment>
<dbReference type="AlphaFoldDB" id="A0A194Q322"/>
<keyword evidence="2" id="KW-0812">Transmembrane</keyword>
<evidence type="ECO:0000256" key="3">
    <source>
        <dbReference type="SAM" id="SignalP"/>
    </source>
</evidence>
<dbReference type="InterPro" id="IPR016187">
    <property type="entry name" value="CTDL_fold"/>
</dbReference>
<evidence type="ECO:0000313" key="5">
    <source>
        <dbReference type="EMBL" id="KPI97805.1"/>
    </source>
</evidence>
<organism evidence="5 6">
    <name type="scientific">Papilio xuthus</name>
    <name type="common">Asian swallowtail butterfly</name>
    <dbReference type="NCBI Taxonomy" id="66420"/>
    <lineage>
        <taxon>Eukaryota</taxon>
        <taxon>Metazoa</taxon>
        <taxon>Ecdysozoa</taxon>
        <taxon>Arthropoda</taxon>
        <taxon>Hexapoda</taxon>
        <taxon>Insecta</taxon>
        <taxon>Pterygota</taxon>
        <taxon>Neoptera</taxon>
        <taxon>Endopterygota</taxon>
        <taxon>Lepidoptera</taxon>
        <taxon>Glossata</taxon>
        <taxon>Ditrysia</taxon>
        <taxon>Papilionoidea</taxon>
        <taxon>Papilionidae</taxon>
        <taxon>Papilioninae</taxon>
        <taxon>Papilio</taxon>
    </lineage>
</organism>
<dbReference type="GO" id="GO:0120147">
    <property type="term" value="F:formylglycine-generating oxidase activity"/>
    <property type="evidence" value="ECO:0007669"/>
    <property type="project" value="TreeGrafter"/>
</dbReference>
<name>A0A194Q322_PAPXU</name>
<dbReference type="Proteomes" id="UP000053268">
    <property type="component" value="Unassembled WGS sequence"/>
</dbReference>
<reference evidence="5 6" key="1">
    <citation type="journal article" date="2015" name="Nat. Commun.">
        <title>Outbred genome sequencing and CRISPR/Cas9 gene editing in butterflies.</title>
        <authorList>
            <person name="Li X."/>
            <person name="Fan D."/>
            <person name="Zhang W."/>
            <person name="Liu G."/>
            <person name="Zhang L."/>
            <person name="Zhao L."/>
            <person name="Fang X."/>
            <person name="Chen L."/>
            <person name="Dong Y."/>
            <person name="Chen Y."/>
            <person name="Ding Y."/>
            <person name="Zhao R."/>
            <person name="Feng M."/>
            <person name="Zhu Y."/>
            <person name="Feng Y."/>
            <person name="Jiang X."/>
            <person name="Zhu D."/>
            <person name="Xiang H."/>
            <person name="Feng X."/>
            <person name="Li S."/>
            <person name="Wang J."/>
            <person name="Zhang G."/>
            <person name="Kronforst M.R."/>
            <person name="Wang W."/>
        </authorList>
    </citation>
    <scope>NUCLEOTIDE SEQUENCE [LARGE SCALE GENOMIC DNA]</scope>
    <source>
        <strain evidence="5">Ya'a_city_454_Px</strain>
        <tissue evidence="5">Whole body</tissue>
    </source>
</reference>
<protein>
    <submittedName>
        <fullName evidence="5">Sulfatase-modifying factor 1</fullName>
    </submittedName>
</protein>
<dbReference type="STRING" id="66420.A0A194Q322"/>
<feature type="signal peptide" evidence="3">
    <location>
        <begin position="1"/>
        <end position="18"/>
    </location>
</feature>
<evidence type="ECO:0000259" key="4">
    <source>
        <dbReference type="Pfam" id="PF03781"/>
    </source>
</evidence>
<feature type="transmembrane region" description="Helical" evidence="2">
    <location>
        <begin position="236"/>
        <end position="255"/>
    </location>
</feature>
<dbReference type="EMBL" id="KQ459586">
    <property type="protein sequence ID" value="KPI97805.1"/>
    <property type="molecule type" value="Genomic_DNA"/>
</dbReference>
<dbReference type="PANTHER" id="PTHR23150">
    <property type="entry name" value="SULFATASE MODIFYING FACTOR 1, 2"/>
    <property type="match status" value="1"/>
</dbReference>
<keyword evidence="2" id="KW-0472">Membrane</keyword>
<gene>
    <name evidence="5" type="ORF">RR46_10926</name>
</gene>
<keyword evidence="3" id="KW-0732">Signal</keyword>
<dbReference type="GO" id="GO:0005783">
    <property type="term" value="C:endoplasmic reticulum"/>
    <property type="evidence" value="ECO:0007669"/>
    <property type="project" value="TreeGrafter"/>
</dbReference>
<evidence type="ECO:0000256" key="1">
    <source>
        <dbReference type="ARBA" id="ARBA00005310"/>
    </source>
</evidence>